<protein>
    <submittedName>
        <fullName evidence="1">Uncharacterized protein</fullName>
    </submittedName>
</protein>
<accession>A0A0A9WXE8</accession>
<name>A0A0A9WXE8_LYGHE</name>
<evidence type="ECO:0000313" key="1">
    <source>
        <dbReference type="EMBL" id="JAG12449.1"/>
    </source>
</evidence>
<evidence type="ECO:0000313" key="2">
    <source>
        <dbReference type="EMBL" id="JAQ18545.1"/>
    </source>
</evidence>
<dbReference type="AlphaFoldDB" id="A0A0A9WXE8"/>
<reference evidence="1" key="2">
    <citation type="submission" date="2014-07" db="EMBL/GenBank/DDBJ databases">
        <authorList>
            <person name="Hull J."/>
        </authorList>
    </citation>
    <scope>NUCLEOTIDE SEQUENCE</scope>
</reference>
<dbReference type="EMBL" id="GBHO01031155">
    <property type="protein sequence ID" value="JAG12449.1"/>
    <property type="molecule type" value="Transcribed_RNA"/>
</dbReference>
<dbReference type="EMBL" id="GDHC01000084">
    <property type="protein sequence ID" value="JAQ18545.1"/>
    <property type="molecule type" value="Transcribed_RNA"/>
</dbReference>
<gene>
    <name evidence="1" type="ORF">CM83_85987</name>
    <name evidence="2" type="ORF">g.2622</name>
</gene>
<organism evidence="1">
    <name type="scientific">Lygus hesperus</name>
    <name type="common">Western plant bug</name>
    <dbReference type="NCBI Taxonomy" id="30085"/>
    <lineage>
        <taxon>Eukaryota</taxon>
        <taxon>Metazoa</taxon>
        <taxon>Ecdysozoa</taxon>
        <taxon>Arthropoda</taxon>
        <taxon>Hexapoda</taxon>
        <taxon>Insecta</taxon>
        <taxon>Pterygota</taxon>
        <taxon>Neoptera</taxon>
        <taxon>Paraneoptera</taxon>
        <taxon>Hemiptera</taxon>
        <taxon>Heteroptera</taxon>
        <taxon>Panheteroptera</taxon>
        <taxon>Cimicomorpha</taxon>
        <taxon>Miridae</taxon>
        <taxon>Mirini</taxon>
        <taxon>Lygus</taxon>
    </lineage>
</organism>
<sequence>MMVQHNSNDKEDTVVYDQPYINHSDTGEQNTVTEESTIVPYTGFMFEVYRDRVPIHIPYTAQQWSFNDDGDGDGSHECVSHNQIPHSTQDLDLYSSQTNSTEVAVPHNEKHIQVPTTITTTTTSAANYEPIHTTYIHTSHQDENSQVCEMTPCTNDSDASVYVQYYHMYPSYISNSMSYHPSQDSITSNIDDINTQNSLRNHNESMYMEIPLRTVRDSIVDHVYS</sequence>
<reference evidence="1" key="1">
    <citation type="journal article" date="2014" name="PLoS ONE">
        <title>Transcriptome-Based Identification of ABC Transporters in the Western Tarnished Plant Bug Lygus hesperus.</title>
        <authorList>
            <person name="Hull J.J."/>
            <person name="Chaney K."/>
            <person name="Geib S.M."/>
            <person name="Fabrick J.A."/>
            <person name="Brent C.S."/>
            <person name="Walsh D."/>
            <person name="Lavine L.C."/>
        </authorList>
    </citation>
    <scope>NUCLEOTIDE SEQUENCE</scope>
</reference>
<proteinExistence type="predicted"/>
<reference evidence="2" key="3">
    <citation type="journal article" date="2016" name="Gigascience">
        <title>De novo construction of an expanded transcriptome assembly for the western tarnished plant bug, Lygus hesperus.</title>
        <authorList>
            <person name="Tassone E.E."/>
            <person name="Geib S.M."/>
            <person name="Hall B."/>
            <person name="Fabrick J.A."/>
            <person name="Brent C.S."/>
            <person name="Hull J.J."/>
        </authorList>
    </citation>
    <scope>NUCLEOTIDE SEQUENCE</scope>
</reference>